<dbReference type="AlphaFoldDB" id="A0A3M7PCX9"/>
<protein>
    <submittedName>
        <fullName evidence="1">Uncharacterized protein</fullName>
    </submittedName>
</protein>
<dbReference type="EMBL" id="REGN01011753">
    <property type="protein sequence ID" value="RMZ96956.1"/>
    <property type="molecule type" value="Genomic_DNA"/>
</dbReference>
<evidence type="ECO:0000313" key="1">
    <source>
        <dbReference type="EMBL" id="RMZ96956.1"/>
    </source>
</evidence>
<reference evidence="1 2" key="1">
    <citation type="journal article" date="2018" name="Sci. Rep.">
        <title>Genomic signatures of local adaptation to the degree of environmental predictability in rotifers.</title>
        <authorList>
            <person name="Franch-Gras L."/>
            <person name="Hahn C."/>
            <person name="Garcia-Roger E.M."/>
            <person name="Carmona M.J."/>
            <person name="Serra M."/>
            <person name="Gomez A."/>
        </authorList>
    </citation>
    <scope>NUCLEOTIDE SEQUENCE [LARGE SCALE GENOMIC DNA]</scope>
    <source>
        <strain evidence="1">HYR1</strain>
    </source>
</reference>
<accession>A0A3M7PCX9</accession>
<organism evidence="1 2">
    <name type="scientific">Brachionus plicatilis</name>
    <name type="common">Marine rotifer</name>
    <name type="synonym">Brachionus muelleri</name>
    <dbReference type="NCBI Taxonomy" id="10195"/>
    <lineage>
        <taxon>Eukaryota</taxon>
        <taxon>Metazoa</taxon>
        <taxon>Spiralia</taxon>
        <taxon>Gnathifera</taxon>
        <taxon>Rotifera</taxon>
        <taxon>Eurotatoria</taxon>
        <taxon>Monogononta</taxon>
        <taxon>Pseudotrocha</taxon>
        <taxon>Ploima</taxon>
        <taxon>Brachionidae</taxon>
        <taxon>Brachionus</taxon>
    </lineage>
</organism>
<comment type="caution">
    <text evidence="1">The sequence shown here is derived from an EMBL/GenBank/DDBJ whole genome shotgun (WGS) entry which is preliminary data.</text>
</comment>
<dbReference type="Proteomes" id="UP000276133">
    <property type="component" value="Unassembled WGS sequence"/>
</dbReference>
<sequence length="61" mass="7342">MPFQNKLKHFGFSRFISFIFENIGVATLRNVKVRIIDQIFVQFNEIPFKFFDLALEKNKMK</sequence>
<name>A0A3M7PCX9_BRAPC</name>
<proteinExistence type="predicted"/>
<evidence type="ECO:0000313" key="2">
    <source>
        <dbReference type="Proteomes" id="UP000276133"/>
    </source>
</evidence>
<gene>
    <name evidence="1" type="ORF">BpHYR1_033347</name>
</gene>
<keyword evidence="2" id="KW-1185">Reference proteome</keyword>